<dbReference type="GO" id="GO:0071897">
    <property type="term" value="P:DNA biosynthetic process"/>
    <property type="evidence" value="ECO:0007669"/>
    <property type="project" value="UniProtKB-KW"/>
</dbReference>
<evidence type="ECO:0000256" key="6">
    <source>
        <dbReference type="ARBA" id="ARBA00022840"/>
    </source>
</evidence>
<keyword evidence="5 12" id="KW-0547">Nucleotide-binding</keyword>
<keyword evidence="8" id="KW-0215">Deoxyribonucleotide synthesis</keyword>
<evidence type="ECO:0000256" key="1">
    <source>
        <dbReference type="ARBA" id="ARBA00001922"/>
    </source>
</evidence>
<comment type="catalytic activity">
    <reaction evidence="11 13">
        <text>a 2'-deoxyribonucleoside 5'-diphosphate + [thioredoxin]-disulfide + H2O = a ribonucleoside 5'-diphosphate + [thioredoxin]-dithiol</text>
        <dbReference type="Rhea" id="RHEA:23252"/>
        <dbReference type="Rhea" id="RHEA-COMP:10698"/>
        <dbReference type="Rhea" id="RHEA-COMP:10700"/>
        <dbReference type="ChEBI" id="CHEBI:15377"/>
        <dbReference type="ChEBI" id="CHEBI:29950"/>
        <dbReference type="ChEBI" id="CHEBI:50058"/>
        <dbReference type="ChEBI" id="CHEBI:57930"/>
        <dbReference type="ChEBI" id="CHEBI:73316"/>
        <dbReference type="EC" id="1.17.4.1"/>
    </reaction>
</comment>
<dbReference type="Pfam" id="PF03477">
    <property type="entry name" value="ATP-cone"/>
    <property type="match status" value="1"/>
</dbReference>
<dbReference type="SUPFAM" id="SSF48168">
    <property type="entry name" value="R1 subunit of ribonucleotide reductase, N-terminal domain"/>
    <property type="match status" value="1"/>
</dbReference>
<evidence type="ECO:0000256" key="4">
    <source>
        <dbReference type="ARBA" id="ARBA00022634"/>
    </source>
</evidence>
<dbReference type="UniPathway" id="UPA00326"/>
<dbReference type="PANTHER" id="PTHR43371">
    <property type="entry name" value="VITAMIN B12-DEPENDENT RIBONUCLEOTIDE REDUCTASE"/>
    <property type="match status" value="1"/>
</dbReference>
<evidence type="ECO:0000256" key="5">
    <source>
        <dbReference type="ARBA" id="ARBA00022741"/>
    </source>
</evidence>
<reference evidence="15 16" key="1">
    <citation type="journal article" date="2016" name="Nat. Commun.">
        <title>Thousands of microbial genomes shed light on interconnected biogeochemical processes in an aquifer system.</title>
        <authorList>
            <person name="Anantharaman K."/>
            <person name="Brown C.T."/>
            <person name="Hug L.A."/>
            <person name="Sharon I."/>
            <person name="Castelle C.J."/>
            <person name="Probst A.J."/>
            <person name="Thomas B.C."/>
            <person name="Singh A."/>
            <person name="Wilkins M.J."/>
            <person name="Karaoz U."/>
            <person name="Brodie E.L."/>
            <person name="Williams K.H."/>
            <person name="Hubbard S.S."/>
            <person name="Banfield J.F."/>
        </authorList>
    </citation>
    <scope>NUCLEOTIDE SEQUENCE [LARGE SCALE GENOMIC DNA]</scope>
</reference>
<evidence type="ECO:0000256" key="3">
    <source>
        <dbReference type="ARBA" id="ARBA00022628"/>
    </source>
</evidence>
<gene>
    <name evidence="15" type="ORF">A3H02_03020</name>
</gene>
<keyword evidence="3 13" id="KW-0846">Cobalamin</keyword>
<evidence type="ECO:0000256" key="10">
    <source>
        <dbReference type="ARBA" id="ARBA00023285"/>
    </source>
</evidence>
<dbReference type="GO" id="GO:0031419">
    <property type="term" value="F:cobalamin binding"/>
    <property type="evidence" value="ECO:0007669"/>
    <property type="project" value="UniProtKB-KW"/>
</dbReference>
<feature type="non-terminal residue" evidence="15">
    <location>
        <position position="1"/>
    </location>
</feature>
<dbReference type="CDD" id="cd02888">
    <property type="entry name" value="RNR_II_dimer"/>
    <property type="match status" value="1"/>
</dbReference>
<dbReference type="InterPro" id="IPR013344">
    <property type="entry name" value="RNR_NrdJ/NrdZ"/>
</dbReference>
<dbReference type="PRINTS" id="PR01183">
    <property type="entry name" value="RIBORDTASEM1"/>
</dbReference>
<dbReference type="SUPFAM" id="SSF51998">
    <property type="entry name" value="PFL-like glycyl radical enzymes"/>
    <property type="match status" value="1"/>
</dbReference>
<dbReference type="InterPro" id="IPR008926">
    <property type="entry name" value="RNR_R1-su_N"/>
</dbReference>
<evidence type="ECO:0000313" key="15">
    <source>
        <dbReference type="EMBL" id="OGZ32114.1"/>
    </source>
</evidence>
<dbReference type="InterPro" id="IPR005144">
    <property type="entry name" value="ATP-cone_dom"/>
</dbReference>
<dbReference type="Proteomes" id="UP000176787">
    <property type="component" value="Unassembled WGS sequence"/>
</dbReference>
<feature type="domain" description="ATP-cone" evidence="14">
    <location>
        <begin position="1"/>
        <end position="53"/>
    </location>
</feature>
<comment type="similarity">
    <text evidence="2 13">Belongs to the ribonucleoside diphosphate reductase class-2 family.</text>
</comment>
<keyword evidence="10 13" id="KW-0170">Cobalt</keyword>
<dbReference type="AlphaFoldDB" id="A0A1G2F213"/>
<dbReference type="InterPro" id="IPR013509">
    <property type="entry name" value="RNR_lsu_N"/>
</dbReference>
<evidence type="ECO:0000256" key="8">
    <source>
        <dbReference type="ARBA" id="ARBA00023116"/>
    </source>
</evidence>
<dbReference type="GO" id="GO:0009263">
    <property type="term" value="P:deoxyribonucleotide biosynthetic process"/>
    <property type="evidence" value="ECO:0007669"/>
    <property type="project" value="UniProtKB-KW"/>
</dbReference>
<evidence type="ECO:0000256" key="7">
    <source>
        <dbReference type="ARBA" id="ARBA00023002"/>
    </source>
</evidence>
<comment type="cofactor">
    <cofactor evidence="1 13">
        <name>adenosylcob(III)alamin</name>
        <dbReference type="ChEBI" id="CHEBI:18408"/>
    </cofactor>
</comment>
<keyword evidence="9" id="KW-1015">Disulfide bond</keyword>
<proteinExistence type="inferred from homology"/>
<organism evidence="15 16">
    <name type="scientific">Candidatus Niyogibacteria bacterium RIFCSPLOWO2_12_FULL_41_13</name>
    <dbReference type="NCBI Taxonomy" id="1801726"/>
    <lineage>
        <taxon>Bacteria</taxon>
        <taxon>Candidatus Niyogiibacteriota</taxon>
    </lineage>
</organism>
<dbReference type="Pfam" id="PF02867">
    <property type="entry name" value="Ribonuc_red_lgC"/>
    <property type="match status" value="1"/>
</dbReference>
<comment type="function">
    <text evidence="13">Catalyzes the reduction of ribonucleotides to deoxyribonucleotides. May function to provide a pool of deoxyribonucleotide precursors for DNA repair during oxygen limitation and/or for immediate growth after restoration of oxygen.</text>
</comment>
<dbReference type="Gene3D" id="3.20.70.20">
    <property type="match status" value="1"/>
</dbReference>
<accession>A0A1G2F213</accession>
<dbReference type="EC" id="1.17.4.1" evidence="13"/>
<dbReference type="NCBIfam" id="TIGR02504">
    <property type="entry name" value="NrdJ_Z"/>
    <property type="match status" value="1"/>
</dbReference>
<dbReference type="STRING" id="1801726.A3H02_03020"/>
<dbReference type="Pfam" id="PF00317">
    <property type="entry name" value="Ribonuc_red_lgN"/>
    <property type="match status" value="1"/>
</dbReference>
<dbReference type="PROSITE" id="PS51161">
    <property type="entry name" value="ATP_CONE"/>
    <property type="match status" value="1"/>
</dbReference>
<evidence type="ECO:0000256" key="13">
    <source>
        <dbReference type="RuleBase" id="RU364064"/>
    </source>
</evidence>
<evidence type="ECO:0000256" key="11">
    <source>
        <dbReference type="ARBA" id="ARBA00047754"/>
    </source>
</evidence>
<evidence type="ECO:0000313" key="16">
    <source>
        <dbReference type="Proteomes" id="UP000176787"/>
    </source>
</evidence>
<keyword evidence="6 12" id="KW-0067">ATP-binding</keyword>
<name>A0A1G2F213_9BACT</name>
<dbReference type="GO" id="GO:0005524">
    <property type="term" value="F:ATP binding"/>
    <property type="evidence" value="ECO:0007669"/>
    <property type="project" value="UniProtKB-UniRule"/>
</dbReference>
<comment type="caution">
    <text evidence="15">The sequence shown here is derived from an EMBL/GenBank/DDBJ whole genome shotgun (WGS) entry which is preliminary data.</text>
</comment>
<keyword evidence="7 13" id="KW-0560">Oxidoreductase</keyword>
<protein>
    <recommendedName>
        <fullName evidence="13">Vitamin B12-dependent ribonucleotide reductase</fullName>
        <ecNumber evidence="13">1.17.4.1</ecNumber>
    </recommendedName>
</protein>
<dbReference type="InterPro" id="IPR000788">
    <property type="entry name" value="RNR_lg_C"/>
</dbReference>
<dbReference type="GO" id="GO:0004748">
    <property type="term" value="F:ribonucleoside-diphosphate reductase activity, thioredoxin disulfide as acceptor"/>
    <property type="evidence" value="ECO:0007669"/>
    <property type="project" value="UniProtKB-EC"/>
</dbReference>
<dbReference type="EMBL" id="MHMS01000014">
    <property type="protein sequence ID" value="OGZ32114.1"/>
    <property type="molecule type" value="Genomic_DNA"/>
</dbReference>
<evidence type="ECO:0000256" key="12">
    <source>
        <dbReference type="PROSITE-ProRule" id="PRU00492"/>
    </source>
</evidence>
<evidence type="ECO:0000256" key="9">
    <source>
        <dbReference type="ARBA" id="ARBA00023157"/>
    </source>
</evidence>
<evidence type="ECO:0000259" key="14">
    <source>
        <dbReference type="PROSITE" id="PS51161"/>
    </source>
</evidence>
<dbReference type="InterPro" id="IPR050862">
    <property type="entry name" value="RdRp_reductase_class-2"/>
</dbReference>
<evidence type="ECO:0000256" key="2">
    <source>
        <dbReference type="ARBA" id="ARBA00007405"/>
    </source>
</evidence>
<dbReference type="PANTHER" id="PTHR43371:SF1">
    <property type="entry name" value="RIBONUCLEOSIDE-DIPHOSPHATE REDUCTASE"/>
    <property type="match status" value="1"/>
</dbReference>
<sequence>EVIEKLVKKHKRIKQIPTIEEVQDLVEEILVEAGYAKIAKAYILYREKRGEIRREKQEVLNKEEIDEVDKRFDINALRVLVSRYLRKDENGKAIESPKQLFTRVALQIGLADILFDQKVAKKIKGALPEHKADPDYKKFDIKEAENLEGKLKVGKYSLNKFHIQSLHLAFTRFHNLGLAKIDWDKLVLFLKQDAFKNYEETVNRYYDLMVSKKFLPNTPTLANFGASFGMGSACFVLGIEDSMESIMETLKQTAFIHQAGGGTGFYFGNLRPEGDFVNTTAGTASGPISFMRLYDFLTDVIKQGGMRRGANMGILPSDSPDIEKFVTAKQGNQALRNFNISILIKPEFWECYEKNKPYPLVNPRTGKIVRYISARSLWDRIIYQAWESAEPGVIFYDHLNKYNPFLKSLGPLTATNPCGEQPLYQNESCNLGSINLWNFVKENSRDKKVFDWQEFEKTIRLATRFLNNVIDINRFPLPKIEEMTFNTRKIGLGLMGLSELLFELELPYNSPSGRKFMEKIAEFLNYYSKLESIELAKTRGSFPYFNKSFYSEGKMPFSAYYDKKSWNLDWSKIAPEIKKHGLRNSLTTTIAPSGTISMIASTSSGIEPVYSIVFQKNTPIGSFYYVDPVFERVMSQEGLFDEVLIKDVVANKGSIQKIHYIPSKFKKYFLSAYDIAPEDHIYVLAAFSKWIDNAISKTNNLPANAATTDVEKSYLLAYKLGIKDVTIYRDSSIKGQTLVVEAKKKEKKEESVGHLVSIKDEKAGGPAIYHAPAGSDAKIIAASAENGETNIVNYQTPQNCPQCQL</sequence>
<keyword evidence="4 13" id="KW-0237">DNA synthesis</keyword>